<dbReference type="PANTHER" id="PTHR46558:SF4">
    <property type="entry name" value="DNA-BIDING PHAGE PROTEIN"/>
    <property type="match status" value="1"/>
</dbReference>
<dbReference type="EMBL" id="CP003261">
    <property type="protein sequence ID" value="AGK96602.1"/>
    <property type="molecule type" value="Genomic_DNA"/>
</dbReference>
<accession>R4K0J3</accession>
<sequence>MSSLKEFRKNIGLKQYEAAKLLGISKDYLNMLENGRRTPSTKLISEMGKLYDAPPEDIFLIINRTYCSETPGTQNIK</sequence>
<dbReference type="PANTHER" id="PTHR46558">
    <property type="entry name" value="TRACRIPTIONAL REGULATORY PROTEIN-RELATED-RELATED"/>
    <property type="match status" value="1"/>
</dbReference>
<dbReference type="InterPro" id="IPR001387">
    <property type="entry name" value="Cro/C1-type_HTH"/>
</dbReference>
<organism evidence="3 4">
    <name type="scientific">Clostridium pasteurianum BC1</name>
    <dbReference type="NCBI Taxonomy" id="86416"/>
    <lineage>
        <taxon>Bacteria</taxon>
        <taxon>Bacillati</taxon>
        <taxon>Bacillota</taxon>
        <taxon>Clostridia</taxon>
        <taxon>Eubacteriales</taxon>
        <taxon>Clostridiaceae</taxon>
        <taxon>Clostridium</taxon>
    </lineage>
</organism>
<dbReference type="eggNOG" id="ENOG5030FT8">
    <property type="taxonomic scope" value="Bacteria"/>
</dbReference>
<gene>
    <name evidence="3" type="ORF">Clopa_1678</name>
</gene>
<dbReference type="Pfam" id="PF01381">
    <property type="entry name" value="HTH_3"/>
    <property type="match status" value="1"/>
</dbReference>
<dbReference type="InterPro" id="IPR010982">
    <property type="entry name" value="Lambda_DNA-bd_dom_sf"/>
</dbReference>
<evidence type="ECO:0000259" key="2">
    <source>
        <dbReference type="PROSITE" id="PS50943"/>
    </source>
</evidence>
<dbReference type="HOGENOM" id="CLU_066192_44_5_9"/>
<protein>
    <submittedName>
        <fullName evidence="3">Putative transcriptional regulator</fullName>
    </submittedName>
</protein>
<dbReference type="Proteomes" id="UP000013523">
    <property type="component" value="Chromosome"/>
</dbReference>
<dbReference type="AlphaFoldDB" id="R4K0J3"/>
<keyword evidence="1" id="KW-0238">DNA-binding</keyword>
<dbReference type="SUPFAM" id="SSF47413">
    <property type="entry name" value="lambda repressor-like DNA-binding domains"/>
    <property type="match status" value="1"/>
</dbReference>
<dbReference type="GO" id="GO:0003677">
    <property type="term" value="F:DNA binding"/>
    <property type="evidence" value="ECO:0007669"/>
    <property type="project" value="UniProtKB-KW"/>
</dbReference>
<evidence type="ECO:0000256" key="1">
    <source>
        <dbReference type="ARBA" id="ARBA00023125"/>
    </source>
</evidence>
<evidence type="ECO:0000313" key="4">
    <source>
        <dbReference type="Proteomes" id="UP000013523"/>
    </source>
</evidence>
<dbReference type="SMART" id="SM00530">
    <property type="entry name" value="HTH_XRE"/>
    <property type="match status" value="1"/>
</dbReference>
<dbReference type="CDD" id="cd00093">
    <property type="entry name" value="HTH_XRE"/>
    <property type="match status" value="1"/>
</dbReference>
<dbReference type="PATRIC" id="fig|86416.3.peg.1654"/>
<reference evidence="3 4" key="1">
    <citation type="submission" date="2012-01" db="EMBL/GenBank/DDBJ databases">
        <title>Complete sequence of chromosome of Clostridium pasteurianum BC1.</title>
        <authorList>
            <consortium name="US DOE Joint Genome Institute"/>
            <person name="Lucas S."/>
            <person name="Han J."/>
            <person name="Lapidus A."/>
            <person name="Cheng J.-F."/>
            <person name="Goodwin L."/>
            <person name="Pitluck S."/>
            <person name="Peters L."/>
            <person name="Mikhailova N."/>
            <person name="Teshima H."/>
            <person name="Detter J.C."/>
            <person name="Han C."/>
            <person name="Tapia R."/>
            <person name="Land M."/>
            <person name="Hauser L."/>
            <person name="Kyrpides N."/>
            <person name="Ivanova N."/>
            <person name="Pagani I."/>
            <person name="Dunn J."/>
            <person name="Taghavi S."/>
            <person name="Francis A."/>
            <person name="van der Lelie D."/>
            <person name="Woyke T."/>
        </authorList>
    </citation>
    <scope>NUCLEOTIDE SEQUENCE [LARGE SCALE GENOMIC DNA]</scope>
    <source>
        <strain evidence="3 4">BC1</strain>
    </source>
</reference>
<proteinExistence type="predicted"/>
<dbReference type="KEGG" id="cpas:Clopa_1678"/>
<evidence type="ECO:0000313" key="3">
    <source>
        <dbReference type="EMBL" id="AGK96602.1"/>
    </source>
</evidence>
<keyword evidence="4" id="KW-1185">Reference proteome</keyword>
<dbReference type="STRING" id="86416.Clopa_1678"/>
<dbReference type="OrthoDB" id="1906417at2"/>
<feature type="domain" description="HTH cro/C1-type" evidence="2">
    <location>
        <begin position="4"/>
        <end position="58"/>
    </location>
</feature>
<dbReference type="Gene3D" id="1.10.260.40">
    <property type="entry name" value="lambda repressor-like DNA-binding domains"/>
    <property type="match status" value="1"/>
</dbReference>
<name>R4K0J3_CLOPA</name>
<dbReference type="PROSITE" id="PS50943">
    <property type="entry name" value="HTH_CROC1"/>
    <property type="match status" value="1"/>
</dbReference>